<feature type="transmembrane region" description="Helical" evidence="7">
    <location>
        <begin position="89"/>
        <end position="108"/>
    </location>
</feature>
<dbReference type="PANTHER" id="PTHR23504">
    <property type="entry name" value="MAJOR FACILITATOR SUPERFAMILY DOMAIN-CONTAINING PROTEIN 10"/>
    <property type="match status" value="1"/>
</dbReference>
<gene>
    <name evidence="9" type="ORF">BCR44DRAFT_1403838</name>
</gene>
<dbReference type="Pfam" id="PF07690">
    <property type="entry name" value="MFS_1"/>
    <property type="match status" value="1"/>
</dbReference>
<dbReference type="PANTHER" id="PTHR23504:SF15">
    <property type="entry name" value="MAJOR FACILITATOR SUPERFAMILY (MFS) PROFILE DOMAIN-CONTAINING PROTEIN"/>
    <property type="match status" value="1"/>
</dbReference>
<comment type="caution">
    <text evidence="9">The sequence shown here is derived from an EMBL/GenBank/DDBJ whole genome shotgun (WGS) entry which is preliminary data.</text>
</comment>
<dbReference type="PROSITE" id="PS50850">
    <property type="entry name" value="MFS"/>
    <property type="match status" value="1"/>
</dbReference>
<feature type="transmembrane region" description="Helical" evidence="7">
    <location>
        <begin position="55"/>
        <end position="77"/>
    </location>
</feature>
<evidence type="ECO:0000259" key="8">
    <source>
        <dbReference type="PROSITE" id="PS50850"/>
    </source>
</evidence>
<keyword evidence="4 7" id="KW-1133">Transmembrane helix</keyword>
<dbReference type="CDD" id="cd17330">
    <property type="entry name" value="MFS_SLC46_TetA_like"/>
    <property type="match status" value="1"/>
</dbReference>
<evidence type="ECO:0000256" key="7">
    <source>
        <dbReference type="SAM" id="Phobius"/>
    </source>
</evidence>
<feature type="transmembrane region" description="Helical" evidence="7">
    <location>
        <begin position="357"/>
        <end position="377"/>
    </location>
</feature>
<evidence type="ECO:0000256" key="3">
    <source>
        <dbReference type="ARBA" id="ARBA00022692"/>
    </source>
</evidence>
<feature type="region of interest" description="Disordered" evidence="6">
    <location>
        <begin position="237"/>
        <end position="265"/>
    </location>
</feature>
<feature type="transmembrane region" description="Helical" evidence="7">
    <location>
        <begin position="397"/>
        <end position="419"/>
    </location>
</feature>
<dbReference type="Proteomes" id="UP000193411">
    <property type="component" value="Unassembled WGS sequence"/>
</dbReference>
<dbReference type="SUPFAM" id="SSF103473">
    <property type="entry name" value="MFS general substrate transporter"/>
    <property type="match status" value="1"/>
</dbReference>
<feature type="domain" description="Major facilitator superfamily (MFS) profile" evidence="8">
    <location>
        <begin position="1"/>
        <end position="493"/>
    </location>
</feature>
<feature type="transmembrane region" description="Helical" evidence="7">
    <location>
        <begin position="188"/>
        <end position="212"/>
    </location>
</feature>
<evidence type="ECO:0000256" key="1">
    <source>
        <dbReference type="ARBA" id="ARBA00004141"/>
    </source>
</evidence>
<evidence type="ECO:0000256" key="5">
    <source>
        <dbReference type="ARBA" id="ARBA00023136"/>
    </source>
</evidence>
<dbReference type="InterPro" id="IPR011701">
    <property type="entry name" value="MFS"/>
</dbReference>
<feature type="transmembrane region" description="Helical" evidence="7">
    <location>
        <begin position="294"/>
        <end position="317"/>
    </location>
</feature>
<dbReference type="GO" id="GO:0022857">
    <property type="term" value="F:transmembrane transporter activity"/>
    <property type="evidence" value="ECO:0007669"/>
    <property type="project" value="InterPro"/>
</dbReference>
<keyword evidence="5 7" id="KW-0472">Membrane</keyword>
<evidence type="ECO:0000313" key="9">
    <source>
        <dbReference type="EMBL" id="ORZ33745.1"/>
    </source>
</evidence>
<evidence type="ECO:0000256" key="6">
    <source>
        <dbReference type="SAM" id="MobiDB-lite"/>
    </source>
</evidence>
<dbReference type="OrthoDB" id="10262656at2759"/>
<dbReference type="EMBL" id="MCFL01000033">
    <property type="protein sequence ID" value="ORZ33745.1"/>
    <property type="molecule type" value="Genomic_DNA"/>
</dbReference>
<keyword evidence="10" id="KW-1185">Reference proteome</keyword>
<keyword evidence="2" id="KW-0813">Transport</keyword>
<accession>A0A1Y2HGS2</accession>
<dbReference type="InterPro" id="IPR020846">
    <property type="entry name" value="MFS_dom"/>
</dbReference>
<keyword evidence="3 7" id="KW-0812">Transmembrane</keyword>
<comment type="subcellular location">
    <subcellularLocation>
        <location evidence="1">Membrane</location>
        <topology evidence="1">Multi-pass membrane protein</topology>
    </subcellularLocation>
</comment>
<organism evidence="9 10">
    <name type="scientific">Catenaria anguillulae PL171</name>
    <dbReference type="NCBI Taxonomy" id="765915"/>
    <lineage>
        <taxon>Eukaryota</taxon>
        <taxon>Fungi</taxon>
        <taxon>Fungi incertae sedis</taxon>
        <taxon>Blastocladiomycota</taxon>
        <taxon>Blastocladiomycetes</taxon>
        <taxon>Blastocladiales</taxon>
        <taxon>Catenariaceae</taxon>
        <taxon>Catenaria</taxon>
    </lineage>
</organism>
<feature type="transmembrane region" description="Helical" evidence="7">
    <location>
        <begin position="465"/>
        <end position="486"/>
    </location>
</feature>
<dbReference type="Gene3D" id="1.20.1250.20">
    <property type="entry name" value="MFS general substrate transporter like domains"/>
    <property type="match status" value="1"/>
</dbReference>
<feature type="transmembrane region" description="Helical" evidence="7">
    <location>
        <begin position="323"/>
        <end position="345"/>
    </location>
</feature>
<proteinExistence type="predicted"/>
<name>A0A1Y2HGS2_9FUNG</name>
<sequence length="525" mass="56425">MTLAPNASALMTDSSLANACILHPNLRCLGCSHQCSPFMTFMVDDLKVTEDKNKLGVYTGWLTACMMIGALMSSYPWGLFADRYGRRPVMLIGMFSTGVLALLFGFSSSYAMAVVWRTLLGLMNGVVTTAKAQMAEVCSQKHMPRGFSIMSVAWGLGAVFGPMVGGWMARPATLYPNAFPPGSFFDTWAYALPGVFCCAISFAITVIIYVNLPETRIPVRPLPGFLRLLQADYALPGGTGKPPGKKSSKNGSGGNDDDESVNLTGPIAYTKPTGADRPLTLIEMIKDGPIRITAILYGCTAAIEVSLMEALMLWARLPHAEGGLAFSAADLGVVSSITGAMGLLYQLFLFEPIVKRFGALNLYRAATLFACVSHQFMPRIPAMVGFDAPHTVQIVMLAVAQSLFGICGQSVFTSIFILISNAALDKDKGASNGLGQTVASAARIVFPVVSGTLFSLSMYNSSEPFDYHLTFHFCNVLSVLTVLYSFKLDHTINLPRDLADRIHAGEVVDEEVIKGKKVAVDAVHA</sequence>
<dbReference type="InterPro" id="IPR036259">
    <property type="entry name" value="MFS_trans_sf"/>
</dbReference>
<dbReference type="AlphaFoldDB" id="A0A1Y2HGS2"/>
<feature type="transmembrane region" description="Helical" evidence="7">
    <location>
        <begin position="440"/>
        <end position="459"/>
    </location>
</feature>
<dbReference type="GO" id="GO:0016020">
    <property type="term" value="C:membrane"/>
    <property type="evidence" value="ECO:0007669"/>
    <property type="project" value="UniProtKB-SubCell"/>
</dbReference>
<evidence type="ECO:0000313" key="10">
    <source>
        <dbReference type="Proteomes" id="UP000193411"/>
    </source>
</evidence>
<feature type="transmembrane region" description="Helical" evidence="7">
    <location>
        <begin position="146"/>
        <end position="168"/>
    </location>
</feature>
<protein>
    <submittedName>
        <fullName evidence="9">Major facilitator superfamily domain-containing protein</fullName>
    </submittedName>
</protein>
<evidence type="ECO:0000256" key="4">
    <source>
        <dbReference type="ARBA" id="ARBA00022989"/>
    </source>
</evidence>
<evidence type="ECO:0000256" key="2">
    <source>
        <dbReference type="ARBA" id="ARBA00022448"/>
    </source>
</evidence>
<reference evidence="9 10" key="1">
    <citation type="submission" date="2016-07" db="EMBL/GenBank/DDBJ databases">
        <title>Pervasive Adenine N6-methylation of Active Genes in Fungi.</title>
        <authorList>
            <consortium name="DOE Joint Genome Institute"/>
            <person name="Mondo S.J."/>
            <person name="Dannebaum R.O."/>
            <person name="Kuo R.C."/>
            <person name="Labutti K."/>
            <person name="Haridas S."/>
            <person name="Kuo A."/>
            <person name="Salamov A."/>
            <person name="Ahrendt S.R."/>
            <person name="Lipzen A."/>
            <person name="Sullivan W."/>
            <person name="Andreopoulos W.B."/>
            <person name="Clum A."/>
            <person name="Lindquist E."/>
            <person name="Daum C."/>
            <person name="Ramamoorthy G.K."/>
            <person name="Gryganskyi A."/>
            <person name="Culley D."/>
            <person name="Magnuson J.K."/>
            <person name="James T.Y."/>
            <person name="O'Malley M.A."/>
            <person name="Stajich J.E."/>
            <person name="Spatafora J.W."/>
            <person name="Visel A."/>
            <person name="Grigoriev I.V."/>
        </authorList>
    </citation>
    <scope>NUCLEOTIDE SEQUENCE [LARGE SCALE GENOMIC DNA]</scope>
    <source>
        <strain evidence="9 10">PL171</strain>
    </source>
</reference>